<dbReference type="Proteomes" id="UP001342314">
    <property type="component" value="Unassembled WGS sequence"/>
</dbReference>
<proteinExistence type="predicted"/>
<accession>A0AAV5GWK7</accession>
<evidence type="ECO:0000256" key="2">
    <source>
        <dbReference type="SAM" id="MobiDB-lite"/>
    </source>
</evidence>
<feature type="compositionally biased region" description="Low complexity" evidence="2">
    <location>
        <begin position="379"/>
        <end position="399"/>
    </location>
</feature>
<keyword evidence="1" id="KW-0175">Coiled coil</keyword>
<feature type="region of interest" description="Disordered" evidence="2">
    <location>
        <begin position="1"/>
        <end position="147"/>
    </location>
</feature>
<dbReference type="AlphaFoldDB" id="A0AAV5GWK7"/>
<organism evidence="3 4">
    <name type="scientific">Rhodotorula paludigena</name>
    <dbReference type="NCBI Taxonomy" id="86838"/>
    <lineage>
        <taxon>Eukaryota</taxon>
        <taxon>Fungi</taxon>
        <taxon>Dikarya</taxon>
        <taxon>Basidiomycota</taxon>
        <taxon>Pucciniomycotina</taxon>
        <taxon>Microbotryomycetes</taxon>
        <taxon>Sporidiobolales</taxon>
        <taxon>Sporidiobolaceae</taxon>
        <taxon>Rhodotorula</taxon>
    </lineage>
</organism>
<feature type="compositionally biased region" description="Polar residues" evidence="2">
    <location>
        <begin position="362"/>
        <end position="372"/>
    </location>
</feature>
<feature type="compositionally biased region" description="Basic and acidic residues" evidence="2">
    <location>
        <begin position="400"/>
        <end position="413"/>
    </location>
</feature>
<evidence type="ECO:0000313" key="3">
    <source>
        <dbReference type="EMBL" id="GJN94334.1"/>
    </source>
</evidence>
<name>A0AAV5GWK7_9BASI</name>
<feature type="region of interest" description="Disordered" evidence="2">
    <location>
        <begin position="447"/>
        <end position="470"/>
    </location>
</feature>
<feature type="region of interest" description="Disordered" evidence="2">
    <location>
        <begin position="266"/>
        <end position="286"/>
    </location>
</feature>
<sequence>MLSRFRRPAPPAIHEPPEPPPPVAARKAKESRWLASIGRSSSTQAPSQARYAGTGSAGGVGESPTGLRAGTGHADERTPSIRSARSFRVPFGRSRGRRTSAAGDGGAPNGLPPRDERCESLDAARRPSSSAPPAIAAQPLQREDSTPTVSLAQRLQELAVANADGLLDEDEYRILRTQLFQESNGAATAACVEGENDGITRLGEGNLAQEALSPEIASASAPSFVSSKSKRISGLGLTGLFRRPSSVAPSVRSGVEPIAEGWNLVSSPQTLHSPSPETDATSVFSGTSSIGGYSRLRVNFGDSLTPTASSPHLGSATVRTRSIRHHAALSSSAFDARSPRSTSSATTLSSPDLDLLSPSSTYSHASRSSQGSHAVRLRSLTASALPPLPSSSDPSVLASAEREAGASELREEMREIEEERESMRGMWEGMIRGKVRSWEEQVGEEVVKGLSEDRRKLDGGSDEPARRGSRFSTLLSSSILSTPFNAALPDPTASPVSFDALLPPFLRQPPLSPFPSNLPDDLDLLTRALERDVRDLAARARQTDDKYERRMEFLRAKLRGAELRERLGR</sequence>
<feature type="compositionally biased region" description="Basic and acidic residues" evidence="2">
    <location>
        <begin position="113"/>
        <end position="125"/>
    </location>
</feature>
<feature type="compositionally biased region" description="Pro residues" evidence="2">
    <location>
        <begin position="8"/>
        <end position="23"/>
    </location>
</feature>
<comment type="caution">
    <text evidence="3">The sequence shown here is derived from an EMBL/GenBank/DDBJ whole genome shotgun (WGS) entry which is preliminary data.</text>
</comment>
<evidence type="ECO:0000256" key="1">
    <source>
        <dbReference type="SAM" id="Coils"/>
    </source>
</evidence>
<feature type="compositionally biased region" description="Low complexity" evidence="2">
    <location>
        <begin position="335"/>
        <end position="361"/>
    </location>
</feature>
<dbReference type="EMBL" id="BQKY01000017">
    <property type="protein sequence ID" value="GJN94334.1"/>
    <property type="molecule type" value="Genomic_DNA"/>
</dbReference>
<gene>
    <name evidence="3" type="ORF">Rhopal_007408-T1</name>
</gene>
<feature type="region of interest" description="Disordered" evidence="2">
    <location>
        <begin position="329"/>
        <end position="421"/>
    </location>
</feature>
<keyword evidence="4" id="KW-1185">Reference proteome</keyword>
<feature type="compositionally biased region" description="Basic and acidic residues" evidence="2">
    <location>
        <begin position="447"/>
        <end position="466"/>
    </location>
</feature>
<feature type="coiled-coil region" evidence="1">
    <location>
        <begin position="537"/>
        <end position="564"/>
    </location>
</feature>
<feature type="compositionally biased region" description="Low complexity" evidence="2">
    <location>
        <begin position="126"/>
        <end position="137"/>
    </location>
</feature>
<protein>
    <submittedName>
        <fullName evidence="3">Uncharacterized protein</fullName>
    </submittedName>
</protein>
<reference evidence="3 4" key="1">
    <citation type="submission" date="2021-12" db="EMBL/GenBank/DDBJ databases">
        <title>High titer production of polyol ester of fatty acids by Rhodotorula paludigena BS15 towards product separation-free biomass refinery.</title>
        <authorList>
            <person name="Mano J."/>
            <person name="Ono H."/>
            <person name="Tanaka T."/>
            <person name="Naito K."/>
            <person name="Sushida H."/>
            <person name="Ike M."/>
            <person name="Tokuyasu K."/>
            <person name="Kitaoka M."/>
        </authorList>
    </citation>
    <scope>NUCLEOTIDE SEQUENCE [LARGE SCALE GENOMIC DNA]</scope>
    <source>
        <strain evidence="3 4">BS15</strain>
    </source>
</reference>
<feature type="compositionally biased region" description="Polar residues" evidence="2">
    <location>
        <begin position="38"/>
        <end position="47"/>
    </location>
</feature>
<evidence type="ECO:0000313" key="4">
    <source>
        <dbReference type="Proteomes" id="UP001342314"/>
    </source>
</evidence>